<dbReference type="Proteomes" id="UP000801492">
    <property type="component" value="Unassembled WGS sequence"/>
</dbReference>
<evidence type="ECO:0000256" key="1">
    <source>
        <dbReference type="SAM" id="MobiDB-lite"/>
    </source>
</evidence>
<evidence type="ECO:0000313" key="3">
    <source>
        <dbReference type="Proteomes" id="UP000801492"/>
    </source>
</evidence>
<comment type="caution">
    <text evidence="2">The sequence shown here is derived from an EMBL/GenBank/DDBJ whole genome shotgun (WGS) entry which is preliminary data.</text>
</comment>
<sequence>MFKETLLEDAEKFCGNQKCGQPKKKTKWCNTEIVFNYERRTDKQKWSRESMQKSTETVLNDQMGYYRALLSFGVPVYYEDQVRKWLRRRRGRVFTLQQITKLFNAAYLKAATLPTPVNEFKKTGVWLVDNNVFTDADFLPSKVTSANPKIKETTPEPESELSFDNSKPGLSNEHEASFIFISPKAITPVAKISGFHAKGERLLF</sequence>
<reference evidence="2" key="1">
    <citation type="submission" date="2019-08" db="EMBL/GenBank/DDBJ databases">
        <title>The genome of the North American firefly Photinus pyralis.</title>
        <authorList>
            <consortium name="Photinus pyralis genome working group"/>
            <person name="Fallon T.R."/>
            <person name="Sander Lower S.E."/>
            <person name="Weng J.-K."/>
        </authorList>
    </citation>
    <scope>NUCLEOTIDE SEQUENCE</scope>
    <source>
        <strain evidence="2">TRF0915ILg1</strain>
        <tissue evidence="2">Whole body</tissue>
    </source>
</reference>
<proteinExistence type="predicted"/>
<dbReference type="OrthoDB" id="8194222at2759"/>
<keyword evidence="3" id="KW-1185">Reference proteome</keyword>
<accession>A0A8K0CZ62</accession>
<dbReference type="AlphaFoldDB" id="A0A8K0CZ62"/>
<evidence type="ECO:0000313" key="2">
    <source>
        <dbReference type="EMBL" id="KAF2893077.1"/>
    </source>
</evidence>
<dbReference type="EMBL" id="VTPC01008265">
    <property type="protein sequence ID" value="KAF2893077.1"/>
    <property type="molecule type" value="Genomic_DNA"/>
</dbReference>
<feature type="region of interest" description="Disordered" evidence="1">
    <location>
        <begin position="147"/>
        <end position="169"/>
    </location>
</feature>
<protein>
    <submittedName>
        <fullName evidence="2">Uncharacterized protein</fullName>
    </submittedName>
</protein>
<gene>
    <name evidence="2" type="ORF">ILUMI_13096</name>
</gene>
<organism evidence="2 3">
    <name type="scientific">Ignelater luminosus</name>
    <name type="common">Cucubano</name>
    <name type="synonym">Pyrophorus luminosus</name>
    <dbReference type="NCBI Taxonomy" id="2038154"/>
    <lineage>
        <taxon>Eukaryota</taxon>
        <taxon>Metazoa</taxon>
        <taxon>Ecdysozoa</taxon>
        <taxon>Arthropoda</taxon>
        <taxon>Hexapoda</taxon>
        <taxon>Insecta</taxon>
        <taxon>Pterygota</taxon>
        <taxon>Neoptera</taxon>
        <taxon>Endopterygota</taxon>
        <taxon>Coleoptera</taxon>
        <taxon>Polyphaga</taxon>
        <taxon>Elateriformia</taxon>
        <taxon>Elateroidea</taxon>
        <taxon>Elateridae</taxon>
        <taxon>Agrypninae</taxon>
        <taxon>Pyrophorini</taxon>
        <taxon>Ignelater</taxon>
    </lineage>
</organism>
<name>A0A8K0CZ62_IGNLU</name>